<evidence type="ECO:0000256" key="1">
    <source>
        <dbReference type="SAM" id="MobiDB-lite"/>
    </source>
</evidence>
<dbReference type="AlphaFoldDB" id="A0A8S9QGA5"/>
<feature type="region of interest" description="Disordered" evidence="1">
    <location>
        <begin position="1"/>
        <end position="54"/>
    </location>
</feature>
<accession>A0A8S9QGA5</accession>
<comment type="caution">
    <text evidence="2">The sequence shown here is derived from an EMBL/GenBank/DDBJ whole genome shotgun (WGS) entry which is preliminary data.</text>
</comment>
<proteinExistence type="predicted"/>
<evidence type="ECO:0000313" key="2">
    <source>
        <dbReference type="EMBL" id="KAF3541317.1"/>
    </source>
</evidence>
<feature type="compositionally biased region" description="Basic and acidic residues" evidence="1">
    <location>
        <begin position="12"/>
        <end position="21"/>
    </location>
</feature>
<name>A0A8S9QGA5_BRACR</name>
<protein>
    <submittedName>
        <fullName evidence="2">Uncharacterized protein</fullName>
    </submittedName>
</protein>
<dbReference type="Proteomes" id="UP000712600">
    <property type="component" value="Unassembled WGS sequence"/>
</dbReference>
<feature type="compositionally biased region" description="Basic and acidic residues" evidence="1">
    <location>
        <begin position="38"/>
        <end position="54"/>
    </location>
</feature>
<reference evidence="2" key="1">
    <citation type="submission" date="2019-12" db="EMBL/GenBank/DDBJ databases">
        <title>Genome sequencing and annotation of Brassica cretica.</title>
        <authorList>
            <person name="Studholme D.J."/>
            <person name="Sarris P."/>
        </authorList>
    </citation>
    <scope>NUCLEOTIDE SEQUENCE</scope>
    <source>
        <strain evidence="2">PFS-109/04</strain>
        <tissue evidence="2">Leaf</tissue>
    </source>
</reference>
<evidence type="ECO:0000313" key="3">
    <source>
        <dbReference type="Proteomes" id="UP000712600"/>
    </source>
</evidence>
<sequence>MDVDAPQYVDQSVERTQHDDQNVPNDSTELLRPTRQVKTNDRARIQSERTDSESDRRFSFLTHLARTACTTERIDELSDHFDPIVQFDLQDFFKARILKFSEDLGYIWDNSVREEIPSGRVDCPARVLLLTARREARIL</sequence>
<dbReference type="EMBL" id="QGKX02001290">
    <property type="protein sequence ID" value="KAF3541317.1"/>
    <property type="molecule type" value="Genomic_DNA"/>
</dbReference>
<gene>
    <name evidence="2" type="ORF">F2Q69_00023801</name>
</gene>
<organism evidence="2 3">
    <name type="scientific">Brassica cretica</name>
    <name type="common">Mustard</name>
    <dbReference type="NCBI Taxonomy" id="69181"/>
    <lineage>
        <taxon>Eukaryota</taxon>
        <taxon>Viridiplantae</taxon>
        <taxon>Streptophyta</taxon>
        <taxon>Embryophyta</taxon>
        <taxon>Tracheophyta</taxon>
        <taxon>Spermatophyta</taxon>
        <taxon>Magnoliopsida</taxon>
        <taxon>eudicotyledons</taxon>
        <taxon>Gunneridae</taxon>
        <taxon>Pentapetalae</taxon>
        <taxon>rosids</taxon>
        <taxon>malvids</taxon>
        <taxon>Brassicales</taxon>
        <taxon>Brassicaceae</taxon>
        <taxon>Brassiceae</taxon>
        <taxon>Brassica</taxon>
    </lineage>
</organism>